<keyword evidence="2 3" id="KW-0808">Transferase</keyword>
<dbReference type="GO" id="GO:0008713">
    <property type="term" value="F:ADP-heptose-lipopolysaccharide heptosyltransferase activity"/>
    <property type="evidence" value="ECO:0007669"/>
    <property type="project" value="TreeGrafter"/>
</dbReference>
<dbReference type="Pfam" id="PF01075">
    <property type="entry name" value="Glyco_transf_9"/>
    <property type="match status" value="1"/>
</dbReference>
<dbReference type="SUPFAM" id="SSF53756">
    <property type="entry name" value="UDP-Glycosyltransferase/glycogen phosphorylase"/>
    <property type="match status" value="1"/>
</dbReference>
<dbReference type="CDD" id="cd03789">
    <property type="entry name" value="GT9_LPS_heptosyltransferase"/>
    <property type="match status" value="1"/>
</dbReference>
<dbReference type="Proteomes" id="UP000290848">
    <property type="component" value="Unassembled WGS sequence"/>
</dbReference>
<protein>
    <submittedName>
        <fullName evidence="3">Glycosyltransferase family 9 protein</fullName>
    </submittedName>
</protein>
<sequence length="332" mass="37662">MHKFLIIQTAFIGDVVLATAVAEDLKLHFPEARIDMLLRKGNELLLSDHPFIGKVWIWNKKKNKLRNLFKLAKEIRREEYDDVINLQRFFSSGLLTVLSGAKTKRGFNKNPLSAFFDIKRDHIMTKDGLLHETERNKQLIDDIVGSSIARPRLYPSEIDYEKVKHLKQNPYICCAPASVWHTKQYPKSHWISFINAVPAEIDVYLLGGPGDQKLCQEIISGSAHLKARDLSGSLSFLESAALMKGALMNYVNDSAPMHFASAVNAPVTAIYCSTVTNFGFGPLSDKKHVVEIDYDLYCRPCGLHGYKSCPQKHFKCAHDIPHNRLIEILNER</sequence>
<dbReference type="GO" id="GO:0009244">
    <property type="term" value="P:lipopolysaccharide core region biosynthetic process"/>
    <property type="evidence" value="ECO:0007669"/>
    <property type="project" value="TreeGrafter"/>
</dbReference>
<keyword evidence="1" id="KW-0328">Glycosyltransferase</keyword>
<gene>
    <name evidence="3" type="ORF">EKH83_06360</name>
</gene>
<evidence type="ECO:0000313" key="4">
    <source>
        <dbReference type="Proteomes" id="UP000290848"/>
    </source>
</evidence>
<name>A0A4Q0MD57_9SPHI</name>
<evidence type="ECO:0000313" key="3">
    <source>
        <dbReference type="EMBL" id="RXF71310.1"/>
    </source>
</evidence>
<dbReference type="AlphaFoldDB" id="A0A4Q0MD57"/>
<evidence type="ECO:0000256" key="2">
    <source>
        <dbReference type="ARBA" id="ARBA00022679"/>
    </source>
</evidence>
<dbReference type="EMBL" id="RXOC01000003">
    <property type="protein sequence ID" value="RXF71310.1"/>
    <property type="molecule type" value="Genomic_DNA"/>
</dbReference>
<comment type="caution">
    <text evidence="3">The sequence shown here is derived from an EMBL/GenBank/DDBJ whole genome shotgun (WGS) entry which is preliminary data.</text>
</comment>
<dbReference type="InterPro" id="IPR051199">
    <property type="entry name" value="LPS_LOS_Heptosyltrfase"/>
</dbReference>
<dbReference type="Gene3D" id="3.40.50.2000">
    <property type="entry name" value="Glycogen Phosphorylase B"/>
    <property type="match status" value="2"/>
</dbReference>
<dbReference type="PANTHER" id="PTHR30160:SF1">
    <property type="entry name" value="LIPOPOLYSACCHARIDE 1,2-N-ACETYLGLUCOSAMINETRANSFERASE-RELATED"/>
    <property type="match status" value="1"/>
</dbReference>
<evidence type="ECO:0000256" key="1">
    <source>
        <dbReference type="ARBA" id="ARBA00022676"/>
    </source>
</evidence>
<dbReference type="GO" id="GO:0005829">
    <property type="term" value="C:cytosol"/>
    <property type="evidence" value="ECO:0007669"/>
    <property type="project" value="TreeGrafter"/>
</dbReference>
<dbReference type="RefSeq" id="WP_128768555.1">
    <property type="nucleotide sequence ID" value="NZ_RXOC01000003.1"/>
</dbReference>
<accession>A0A4Q0MD57</accession>
<dbReference type="InterPro" id="IPR002201">
    <property type="entry name" value="Glyco_trans_9"/>
</dbReference>
<organism evidence="3 4">
    <name type="scientific">Arcticibacter tournemirensis</name>
    <dbReference type="NCBI Taxonomy" id="699437"/>
    <lineage>
        <taxon>Bacteria</taxon>
        <taxon>Pseudomonadati</taxon>
        <taxon>Bacteroidota</taxon>
        <taxon>Sphingobacteriia</taxon>
        <taxon>Sphingobacteriales</taxon>
        <taxon>Sphingobacteriaceae</taxon>
        <taxon>Arcticibacter</taxon>
    </lineage>
</organism>
<dbReference type="PANTHER" id="PTHR30160">
    <property type="entry name" value="TETRAACYLDISACCHARIDE 4'-KINASE-RELATED"/>
    <property type="match status" value="1"/>
</dbReference>
<reference evidence="3 4" key="1">
    <citation type="submission" date="2018-12" db="EMBL/GenBank/DDBJ databases">
        <title>The Draft Genome Sequence of the Soil Bacterium Pedobacter tournemirensis R1.</title>
        <authorList>
            <person name="He J."/>
        </authorList>
    </citation>
    <scope>NUCLEOTIDE SEQUENCE [LARGE SCALE GENOMIC DNA]</scope>
    <source>
        <strain evidence="3 4">R1</strain>
    </source>
</reference>
<proteinExistence type="predicted"/>